<organism evidence="3 4">
    <name type="scientific">Formivibrio citricus</name>
    <dbReference type="NCBI Taxonomy" id="83765"/>
    <lineage>
        <taxon>Bacteria</taxon>
        <taxon>Pseudomonadati</taxon>
        <taxon>Pseudomonadota</taxon>
        <taxon>Betaproteobacteria</taxon>
        <taxon>Neisseriales</taxon>
        <taxon>Chitinibacteraceae</taxon>
        <taxon>Formivibrio</taxon>
    </lineage>
</organism>
<keyword evidence="1 2" id="KW-0732">Signal</keyword>
<dbReference type="EMBL" id="FOVE01000012">
    <property type="protein sequence ID" value="SFN57467.1"/>
    <property type="molecule type" value="Genomic_DNA"/>
</dbReference>
<dbReference type="STRING" id="83765.SAMN05660284_01806"/>
<dbReference type="Gene3D" id="3.40.190.10">
    <property type="entry name" value="Periplasmic binding protein-like II"/>
    <property type="match status" value="2"/>
</dbReference>
<dbReference type="CDD" id="cd13589">
    <property type="entry name" value="PBP2_polyamine_RpCGA009"/>
    <property type="match status" value="1"/>
</dbReference>
<reference evidence="4" key="1">
    <citation type="submission" date="2016-10" db="EMBL/GenBank/DDBJ databases">
        <authorList>
            <person name="Varghese N."/>
            <person name="Submissions S."/>
        </authorList>
    </citation>
    <scope>NUCLEOTIDE SEQUENCE [LARGE SCALE GENOMIC DNA]</scope>
    <source>
        <strain evidence="4">DSM 6150</strain>
    </source>
</reference>
<feature type="signal peptide" evidence="2">
    <location>
        <begin position="1"/>
        <end position="23"/>
    </location>
</feature>
<accession>A0A1I5A4X0</accession>
<name>A0A1I5A4X0_9NEIS</name>
<evidence type="ECO:0000256" key="1">
    <source>
        <dbReference type="ARBA" id="ARBA00022729"/>
    </source>
</evidence>
<evidence type="ECO:0000313" key="3">
    <source>
        <dbReference type="EMBL" id="SFN57467.1"/>
    </source>
</evidence>
<dbReference type="RefSeq" id="WP_091194842.1">
    <property type="nucleotide sequence ID" value="NZ_FOVE01000012.1"/>
</dbReference>
<dbReference type="AlphaFoldDB" id="A0A1I5A4X0"/>
<dbReference type="Proteomes" id="UP000242869">
    <property type="component" value="Unassembled WGS sequence"/>
</dbReference>
<keyword evidence="4" id="KW-1185">Reference proteome</keyword>
<dbReference type="SUPFAM" id="SSF53850">
    <property type="entry name" value="Periplasmic binding protein-like II"/>
    <property type="match status" value="1"/>
</dbReference>
<evidence type="ECO:0000256" key="2">
    <source>
        <dbReference type="SAM" id="SignalP"/>
    </source>
</evidence>
<sequence length="346" mass="38179">MKRFDMKPLVAALICLSPLSAFAKDLTVISFGGANKDAQVKAFYEPYKKTTGNKLITSEYNGEMAKIKAMVKARNVDWDVVEVETPELIRGCEEGLFEKLDWSKIGNKKDFVPAAVSNCGVGFFVWSTALAYNSAKLKGTPTGWKDFWDVKKFPGKRGLRKGAKYTLEFALMADGVKPGDVYKVLATKAGVDRAFKKLDQLKPHIQWWEAGAQPPQFLASGDVVMSSAYNGRIANAQKDGNKSLKIVWTGNIYDVDSWAIVKGSKNKDAAHKFIAFTSKPENQKVYSQNIAYGPTNTKAIGMLDAKVASQLPTAPANLKDALAINVQFWVDNGEELEQRFNAWAAK</sequence>
<evidence type="ECO:0000313" key="4">
    <source>
        <dbReference type="Proteomes" id="UP000242869"/>
    </source>
</evidence>
<protein>
    <submittedName>
        <fullName evidence="3">Putative spermidine/putrescine transport system substrate-binding protein</fullName>
    </submittedName>
</protein>
<dbReference type="PANTHER" id="PTHR30222">
    <property type="entry name" value="SPERMIDINE/PUTRESCINE-BINDING PERIPLASMIC PROTEIN"/>
    <property type="match status" value="1"/>
</dbReference>
<dbReference type="InterPro" id="IPR006059">
    <property type="entry name" value="SBP"/>
</dbReference>
<dbReference type="Pfam" id="PF13416">
    <property type="entry name" value="SBP_bac_8"/>
    <property type="match status" value="1"/>
</dbReference>
<dbReference type="OrthoDB" id="8874923at2"/>
<proteinExistence type="predicted"/>
<feature type="chain" id="PRO_5017374001" evidence="2">
    <location>
        <begin position="24"/>
        <end position="346"/>
    </location>
</feature>
<dbReference type="PANTHER" id="PTHR30222:SF2">
    <property type="entry name" value="ABC TRANSPORTER SUBSTRATE-BINDING PROTEIN"/>
    <property type="match status" value="1"/>
</dbReference>
<gene>
    <name evidence="3" type="ORF">SAMN05660284_01806</name>
</gene>